<dbReference type="PANTHER" id="PTHR31586:SF1">
    <property type="entry name" value="CYTOCHROME C OXIDASE ASSEMBLY PROTEIN COX20, MITOCHONDRIAL"/>
    <property type="match status" value="1"/>
</dbReference>
<dbReference type="GO" id="GO:0005743">
    <property type="term" value="C:mitochondrial inner membrane"/>
    <property type="evidence" value="ECO:0007669"/>
    <property type="project" value="UniProtKB-SubCell"/>
</dbReference>
<dbReference type="PANTHER" id="PTHR31586">
    <property type="entry name" value="CYTOCHROME C OXIDASE PROTEIN 20"/>
    <property type="match status" value="1"/>
</dbReference>
<evidence type="ECO:0000256" key="1">
    <source>
        <dbReference type="ARBA" id="ARBA00004273"/>
    </source>
</evidence>
<evidence type="ECO:0000256" key="5">
    <source>
        <dbReference type="ARBA" id="ARBA00022792"/>
    </source>
</evidence>
<dbReference type="PRINTS" id="PR02049">
    <property type="entry name" value="PROTEINF36A"/>
</dbReference>
<sequence length="114" mass="12743">MAQTSGDESKKPVQYINTDIIRIPCFKSTFLNAVGGGTASFIATLFITSDVTRSHRYGFTTFFLVACGSWIFCRYRYNKKLINTNIINKAISERSNETLVEIDNVDGENVATKS</sequence>
<evidence type="ECO:0000256" key="9">
    <source>
        <dbReference type="SAM" id="Phobius"/>
    </source>
</evidence>
<keyword evidence="4 9" id="KW-0812">Transmembrane</keyword>
<evidence type="ECO:0000256" key="7">
    <source>
        <dbReference type="ARBA" id="ARBA00023128"/>
    </source>
</evidence>
<accession>A0ABD3WI26</accession>
<comment type="subcellular location">
    <subcellularLocation>
        <location evidence="1">Mitochondrion inner membrane</location>
    </subcellularLocation>
</comment>
<evidence type="ECO:0000256" key="8">
    <source>
        <dbReference type="ARBA" id="ARBA00023136"/>
    </source>
</evidence>
<keyword evidence="5" id="KW-0999">Mitochondrion inner membrane</keyword>
<feature type="transmembrane region" description="Helical" evidence="9">
    <location>
        <begin position="30"/>
        <end position="49"/>
    </location>
</feature>
<dbReference type="EMBL" id="JBJQND010000006">
    <property type="protein sequence ID" value="KAL3873614.1"/>
    <property type="molecule type" value="Genomic_DNA"/>
</dbReference>
<keyword evidence="6 9" id="KW-1133">Transmembrane helix</keyword>
<dbReference type="Proteomes" id="UP001634394">
    <property type="component" value="Unassembled WGS sequence"/>
</dbReference>
<protein>
    <recommendedName>
        <fullName evidence="3">Cytochrome c oxidase assembly protein COX20, mitochondrial</fullName>
    </recommendedName>
</protein>
<organism evidence="10 11">
    <name type="scientific">Sinanodonta woodiana</name>
    <name type="common">Chinese pond mussel</name>
    <name type="synonym">Anodonta woodiana</name>
    <dbReference type="NCBI Taxonomy" id="1069815"/>
    <lineage>
        <taxon>Eukaryota</taxon>
        <taxon>Metazoa</taxon>
        <taxon>Spiralia</taxon>
        <taxon>Lophotrochozoa</taxon>
        <taxon>Mollusca</taxon>
        <taxon>Bivalvia</taxon>
        <taxon>Autobranchia</taxon>
        <taxon>Heteroconchia</taxon>
        <taxon>Palaeoheterodonta</taxon>
        <taxon>Unionida</taxon>
        <taxon>Unionoidea</taxon>
        <taxon>Unionidae</taxon>
        <taxon>Unioninae</taxon>
        <taxon>Sinanodonta</taxon>
    </lineage>
</organism>
<reference evidence="10 11" key="1">
    <citation type="submission" date="2024-11" db="EMBL/GenBank/DDBJ databases">
        <title>Chromosome-level genome assembly of the freshwater bivalve Anodonta woodiana.</title>
        <authorList>
            <person name="Chen X."/>
        </authorList>
    </citation>
    <scope>NUCLEOTIDE SEQUENCE [LARGE SCALE GENOMIC DNA]</scope>
    <source>
        <strain evidence="10">MN2024</strain>
        <tissue evidence="10">Gills</tissue>
    </source>
</reference>
<evidence type="ECO:0000313" key="10">
    <source>
        <dbReference type="EMBL" id="KAL3873614.1"/>
    </source>
</evidence>
<evidence type="ECO:0000256" key="2">
    <source>
        <dbReference type="ARBA" id="ARBA00009575"/>
    </source>
</evidence>
<dbReference type="Pfam" id="PF12597">
    <property type="entry name" value="Cox20"/>
    <property type="match status" value="1"/>
</dbReference>
<proteinExistence type="inferred from homology"/>
<evidence type="ECO:0000256" key="6">
    <source>
        <dbReference type="ARBA" id="ARBA00022989"/>
    </source>
</evidence>
<evidence type="ECO:0000256" key="3">
    <source>
        <dbReference type="ARBA" id="ARBA00017689"/>
    </source>
</evidence>
<evidence type="ECO:0000313" key="11">
    <source>
        <dbReference type="Proteomes" id="UP001634394"/>
    </source>
</evidence>
<keyword evidence="7" id="KW-0496">Mitochondrion</keyword>
<dbReference type="AlphaFoldDB" id="A0ABD3WI26"/>
<gene>
    <name evidence="10" type="ORF">ACJMK2_036710</name>
</gene>
<name>A0ABD3WI26_SINWO</name>
<dbReference type="InterPro" id="IPR022533">
    <property type="entry name" value="Cox20"/>
</dbReference>
<comment type="similarity">
    <text evidence="2">Belongs to the COX20 family.</text>
</comment>
<comment type="caution">
    <text evidence="10">The sequence shown here is derived from an EMBL/GenBank/DDBJ whole genome shotgun (WGS) entry which is preliminary data.</text>
</comment>
<keyword evidence="8 9" id="KW-0472">Membrane</keyword>
<evidence type="ECO:0000256" key="4">
    <source>
        <dbReference type="ARBA" id="ARBA00022692"/>
    </source>
</evidence>
<feature type="transmembrane region" description="Helical" evidence="9">
    <location>
        <begin position="55"/>
        <end position="73"/>
    </location>
</feature>
<keyword evidence="11" id="KW-1185">Reference proteome</keyword>